<comment type="caution">
    <text evidence="8">The sequence shown here is derived from an EMBL/GenBank/DDBJ whole genome shotgun (WGS) entry which is preliminary data.</text>
</comment>
<keyword evidence="6" id="KW-0479">Metal-binding</keyword>
<dbReference type="Gene3D" id="3.40.1050.10">
    <property type="entry name" value="Carbonic anhydrase"/>
    <property type="match status" value="1"/>
</dbReference>
<evidence type="ECO:0000256" key="6">
    <source>
        <dbReference type="PIRSR" id="PIRSR601765-1"/>
    </source>
</evidence>
<feature type="binding site" evidence="6">
    <location>
        <position position="96"/>
    </location>
    <ligand>
        <name>Zn(2+)</name>
        <dbReference type="ChEBI" id="CHEBI:29105"/>
    </ligand>
</feature>
<reference evidence="8 9" key="1">
    <citation type="submission" date="2022-04" db="EMBL/GenBank/DDBJ databases">
        <authorList>
            <person name="Ye Y.-Q."/>
            <person name="Du Z.-J."/>
        </authorList>
    </citation>
    <scope>NUCLEOTIDE SEQUENCE [LARGE SCALE GENOMIC DNA]</scope>
    <source>
        <strain evidence="8 9">A6E488</strain>
    </source>
</reference>
<dbReference type="SMART" id="SM00947">
    <property type="entry name" value="Pro_CA"/>
    <property type="match status" value="1"/>
</dbReference>
<dbReference type="EMBL" id="JALIDZ010000004">
    <property type="protein sequence ID" value="MCT8972448.1"/>
    <property type="molecule type" value="Genomic_DNA"/>
</dbReference>
<comment type="catalytic activity">
    <reaction evidence="5">
        <text>hydrogencarbonate + H(+) = CO2 + H2O</text>
        <dbReference type="Rhea" id="RHEA:10748"/>
        <dbReference type="ChEBI" id="CHEBI:15377"/>
        <dbReference type="ChEBI" id="CHEBI:15378"/>
        <dbReference type="ChEBI" id="CHEBI:16526"/>
        <dbReference type="ChEBI" id="CHEBI:17544"/>
        <dbReference type="EC" id="4.2.1.1"/>
    </reaction>
</comment>
<gene>
    <name evidence="8" type="ORF">MUB46_11320</name>
</gene>
<dbReference type="AlphaFoldDB" id="A0AAW5R1A0"/>
<evidence type="ECO:0000256" key="1">
    <source>
        <dbReference type="ARBA" id="ARBA00006217"/>
    </source>
</evidence>
<dbReference type="CDD" id="cd03378">
    <property type="entry name" value="beta_CA_cladeC"/>
    <property type="match status" value="1"/>
</dbReference>
<feature type="binding site" evidence="6">
    <location>
        <position position="150"/>
    </location>
    <ligand>
        <name>Zn(2+)</name>
        <dbReference type="ChEBI" id="CHEBI:29105"/>
    </ligand>
</feature>
<protein>
    <recommendedName>
        <fullName evidence="2">carbonic anhydrase</fullName>
        <ecNumber evidence="2">4.2.1.1</ecNumber>
    </recommendedName>
</protein>
<dbReference type="GO" id="GO:0004089">
    <property type="term" value="F:carbonate dehydratase activity"/>
    <property type="evidence" value="ECO:0007669"/>
    <property type="project" value="UniProtKB-EC"/>
</dbReference>
<dbReference type="GO" id="GO:0008270">
    <property type="term" value="F:zinc ion binding"/>
    <property type="evidence" value="ECO:0007669"/>
    <property type="project" value="InterPro"/>
</dbReference>
<accession>A0AAW5R1A0</accession>
<feature type="signal peptide" evidence="7">
    <location>
        <begin position="1"/>
        <end position="38"/>
    </location>
</feature>
<dbReference type="PANTHER" id="PTHR11002:SF79">
    <property type="entry name" value="CARBONIC ANHYDRASE 2"/>
    <property type="match status" value="1"/>
</dbReference>
<sequence length="241" mass="24665">MCEKCATTGRTSLSRRGFVTGIAGLAAASMALPGLAMAEESGTPQNAISPSDALKRLLEGNERYASNKAEPRDNSAGRAARTLGQHPIAAILSCADSRVAPELAFDQGPGDLFVVRVAGNIVSPDGLASLEFGVKFLSTPLVMVLGHTSCGAVNAAISTVRDDAVLPGHLPGLINGIEPAVIAAKANDPKDLLAEATKENVRLTQKALVKGSAIIAEAADAGRIEIVGGVYDLATGRVAML</sequence>
<dbReference type="InterPro" id="IPR015892">
    <property type="entry name" value="Carbonic_anhydrase_CS"/>
</dbReference>
<evidence type="ECO:0000256" key="4">
    <source>
        <dbReference type="ARBA" id="ARBA00023239"/>
    </source>
</evidence>
<feature type="binding site" evidence="6">
    <location>
        <position position="147"/>
    </location>
    <ligand>
        <name>Zn(2+)</name>
        <dbReference type="ChEBI" id="CHEBI:29105"/>
    </ligand>
</feature>
<dbReference type="PROSITE" id="PS51318">
    <property type="entry name" value="TAT"/>
    <property type="match status" value="1"/>
</dbReference>
<evidence type="ECO:0000313" key="8">
    <source>
        <dbReference type="EMBL" id="MCT8972448.1"/>
    </source>
</evidence>
<evidence type="ECO:0000256" key="7">
    <source>
        <dbReference type="SAM" id="SignalP"/>
    </source>
</evidence>
<dbReference type="InterPro" id="IPR006311">
    <property type="entry name" value="TAT_signal"/>
</dbReference>
<evidence type="ECO:0000256" key="2">
    <source>
        <dbReference type="ARBA" id="ARBA00012925"/>
    </source>
</evidence>
<evidence type="ECO:0000256" key="5">
    <source>
        <dbReference type="ARBA" id="ARBA00048348"/>
    </source>
</evidence>
<keyword evidence="4" id="KW-0456">Lyase</keyword>
<keyword evidence="7" id="KW-0732">Signal</keyword>
<evidence type="ECO:0000313" key="9">
    <source>
        <dbReference type="Proteomes" id="UP001320898"/>
    </source>
</evidence>
<comment type="similarity">
    <text evidence="1">Belongs to the beta-class carbonic anhydrase family.</text>
</comment>
<dbReference type="Pfam" id="PF00484">
    <property type="entry name" value="Pro_CA"/>
    <property type="match status" value="1"/>
</dbReference>
<name>A0AAW5R1A0_9HYPH</name>
<proteinExistence type="inferred from homology"/>
<dbReference type="PROSITE" id="PS00704">
    <property type="entry name" value="PROK_CO2_ANHYDRASE_1"/>
    <property type="match status" value="1"/>
</dbReference>
<keyword evidence="3 6" id="KW-0862">Zinc</keyword>
<dbReference type="RefSeq" id="WP_261616009.1">
    <property type="nucleotide sequence ID" value="NZ_JALIDZ010000004.1"/>
</dbReference>
<dbReference type="SUPFAM" id="SSF53056">
    <property type="entry name" value="beta-carbonic anhydrase, cab"/>
    <property type="match status" value="1"/>
</dbReference>
<keyword evidence="9" id="KW-1185">Reference proteome</keyword>
<dbReference type="GO" id="GO:0015976">
    <property type="term" value="P:carbon utilization"/>
    <property type="evidence" value="ECO:0007669"/>
    <property type="project" value="InterPro"/>
</dbReference>
<dbReference type="EC" id="4.2.1.1" evidence="2"/>
<feature type="binding site" evidence="6">
    <location>
        <position position="94"/>
    </location>
    <ligand>
        <name>Zn(2+)</name>
        <dbReference type="ChEBI" id="CHEBI:29105"/>
    </ligand>
</feature>
<dbReference type="InterPro" id="IPR036874">
    <property type="entry name" value="Carbonic_anhydrase_sf"/>
</dbReference>
<dbReference type="InterPro" id="IPR001765">
    <property type="entry name" value="Carbonic_anhydrase"/>
</dbReference>
<dbReference type="Proteomes" id="UP001320898">
    <property type="component" value="Unassembled WGS sequence"/>
</dbReference>
<evidence type="ECO:0000256" key="3">
    <source>
        <dbReference type="ARBA" id="ARBA00022833"/>
    </source>
</evidence>
<dbReference type="PANTHER" id="PTHR11002">
    <property type="entry name" value="CARBONIC ANHYDRASE"/>
    <property type="match status" value="1"/>
</dbReference>
<organism evidence="8 9">
    <name type="scientific">Microbaculum marinisediminis</name>
    <dbReference type="NCBI Taxonomy" id="2931392"/>
    <lineage>
        <taxon>Bacteria</taxon>
        <taxon>Pseudomonadati</taxon>
        <taxon>Pseudomonadota</taxon>
        <taxon>Alphaproteobacteria</taxon>
        <taxon>Hyphomicrobiales</taxon>
        <taxon>Tepidamorphaceae</taxon>
        <taxon>Microbaculum</taxon>
    </lineage>
</organism>
<comment type="cofactor">
    <cofactor evidence="6">
        <name>Zn(2+)</name>
        <dbReference type="ChEBI" id="CHEBI:29105"/>
    </cofactor>
    <text evidence="6">Binds 1 zinc ion per subunit.</text>
</comment>
<feature type="chain" id="PRO_5043733832" description="carbonic anhydrase" evidence="7">
    <location>
        <begin position="39"/>
        <end position="241"/>
    </location>
</feature>